<feature type="compositionally biased region" description="Basic and acidic residues" evidence="1">
    <location>
        <begin position="793"/>
        <end position="806"/>
    </location>
</feature>
<feature type="compositionally biased region" description="Low complexity" evidence="1">
    <location>
        <begin position="807"/>
        <end position="832"/>
    </location>
</feature>
<evidence type="ECO:0000313" key="3">
    <source>
        <dbReference type="Proteomes" id="UP000827284"/>
    </source>
</evidence>
<feature type="compositionally biased region" description="Basic and acidic residues" evidence="1">
    <location>
        <begin position="63"/>
        <end position="78"/>
    </location>
</feature>
<feature type="compositionally biased region" description="Acidic residues" evidence="1">
    <location>
        <begin position="753"/>
        <end position="765"/>
    </location>
</feature>
<feature type="compositionally biased region" description="Low complexity" evidence="1">
    <location>
        <begin position="161"/>
        <end position="182"/>
    </location>
</feature>
<feature type="compositionally biased region" description="Basic residues" evidence="1">
    <location>
        <begin position="186"/>
        <end position="208"/>
    </location>
</feature>
<feature type="compositionally biased region" description="Basic residues" evidence="1">
    <location>
        <begin position="246"/>
        <end position="262"/>
    </location>
</feature>
<organism evidence="2 3">
    <name type="scientific">Entomortierella parvispora</name>
    <dbReference type="NCBI Taxonomy" id="205924"/>
    <lineage>
        <taxon>Eukaryota</taxon>
        <taxon>Fungi</taxon>
        <taxon>Fungi incertae sedis</taxon>
        <taxon>Mucoromycota</taxon>
        <taxon>Mortierellomycotina</taxon>
        <taxon>Mortierellomycetes</taxon>
        <taxon>Mortierellales</taxon>
        <taxon>Mortierellaceae</taxon>
        <taxon>Entomortierella</taxon>
    </lineage>
</organism>
<dbReference type="AlphaFoldDB" id="A0A9P3HKD1"/>
<feature type="compositionally biased region" description="Low complexity" evidence="1">
    <location>
        <begin position="33"/>
        <end position="48"/>
    </location>
</feature>
<feature type="compositionally biased region" description="Polar residues" evidence="1">
    <location>
        <begin position="51"/>
        <end position="62"/>
    </location>
</feature>
<feature type="region of interest" description="Disordered" evidence="1">
    <location>
        <begin position="671"/>
        <end position="832"/>
    </location>
</feature>
<dbReference type="Proteomes" id="UP000827284">
    <property type="component" value="Unassembled WGS sequence"/>
</dbReference>
<reference evidence="2" key="2">
    <citation type="journal article" date="2022" name="Microbiol. Resour. Announc.">
        <title>Whole-Genome Sequence of Entomortierella parvispora E1425, a Mucoromycotan Fungus Associated with Burkholderiaceae-Related Endosymbiotic Bacteria.</title>
        <authorList>
            <person name="Herlambang A."/>
            <person name="Guo Y."/>
            <person name="Takashima Y."/>
            <person name="Narisawa K."/>
            <person name="Ohta H."/>
            <person name="Nishizawa T."/>
        </authorList>
    </citation>
    <scope>NUCLEOTIDE SEQUENCE</scope>
    <source>
        <strain evidence="2">E1425</strain>
    </source>
</reference>
<feature type="region of interest" description="Disordered" evidence="1">
    <location>
        <begin position="1"/>
        <end position="102"/>
    </location>
</feature>
<feature type="region of interest" description="Disordered" evidence="1">
    <location>
        <begin position="415"/>
        <end position="513"/>
    </location>
</feature>
<accession>A0A9P3HKD1</accession>
<feature type="compositionally biased region" description="Basic residues" evidence="1">
    <location>
        <begin position="441"/>
        <end position="451"/>
    </location>
</feature>
<dbReference type="EMBL" id="BQFW01000014">
    <property type="protein sequence ID" value="GJJ78201.1"/>
    <property type="molecule type" value="Genomic_DNA"/>
</dbReference>
<evidence type="ECO:0000313" key="2">
    <source>
        <dbReference type="EMBL" id="GJJ78201.1"/>
    </source>
</evidence>
<evidence type="ECO:0000256" key="1">
    <source>
        <dbReference type="SAM" id="MobiDB-lite"/>
    </source>
</evidence>
<feature type="region of interest" description="Disordered" evidence="1">
    <location>
        <begin position="299"/>
        <end position="356"/>
    </location>
</feature>
<reference evidence="2" key="1">
    <citation type="submission" date="2021-11" db="EMBL/GenBank/DDBJ databases">
        <authorList>
            <person name="Herlambang A."/>
            <person name="Guo Y."/>
            <person name="Takashima Y."/>
            <person name="Nishizawa T."/>
        </authorList>
    </citation>
    <scope>NUCLEOTIDE SEQUENCE</scope>
    <source>
        <strain evidence="2">E1425</strain>
    </source>
</reference>
<feature type="compositionally biased region" description="Low complexity" evidence="1">
    <location>
        <begin position="688"/>
        <end position="700"/>
    </location>
</feature>
<comment type="caution">
    <text evidence="2">The sequence shown here is derived from an EMBL/GenBank/DDBJ whole genome shotgun (WGS) entry which is preliminary data.</text>
</comment>
<sequence length="832" mass="88747">MELDKAPAPTSRLDHLAELATSPTHAHGHHSSDMFSPVSSTSSSTSRHPSQDQYTTHHPLSRSQEDSRSLYHSSEQEQQRPLMKETGSSSTHHHSRPHSSRPLALAHQLETESGWGRSPITPTTTRKFNRMAIHEVLENQEDLASPSFKRKGSPDESLMEASSSRSPSSSASRLPARGASSSDHAHHSHSHSHSHSRSHSHSHSHGHRLPLSPRPRQESPLPASNSEDDEDPTDVRNFKKRRTVVPAHGHSHGHGPHSHLHKTSTPLPSSPGIAPAEVMDQVRSTLKLKQQQKAIIEARQNNGTTPPASAGPTSASTAPTSTSPTHSSPQKGSNSTGKTNNSGNGSTTSSSQPITEKTTSGISVFHGSASFAAMNRRGPLVSPKNPKNAKSLTIFAPSYSESSLSIHSAPLQPSHAHQLMSGSHPPRTSNPLRNHTPMQAHHPHPLSHQHHGQQQQTGGPHSHRAPRSPTTGGHGKSLSRALLRGGPHTAGLDNSSGTIPAPILSSHTGPLPSPMYPHPSTPFHPAHSSNNLNIHLNGHGMSSASATAGGSMAGNKAMFMETVSTLFDSVDSTRTLKLTLEEQIRKSAQLLQTLQSSGTMIESLVRGQFKELEKGVFDRFESEIEYLSMRVGILEKHQGLTAPPPPPSTTTTPVLATQSISGKRGATIRFATAGSNSHGPTSLPSPPSASSNSAQSGTSPLRHSSKTEDVDEMKEGTLPTPPLNKKQDSLVMELDVEEENQERSKEEERNSPVEDEDEAMGEEEPVSSYRSSSASAASPPSSTTGDYNASVKKLQERIAKLEKGHEANAAAAASKSATTPEPTPAPLTTAVA</sequence>
<feature type="compositionally biased region" description="Polar residues" evidence="1">
    <location>
        <begin position="426"/>
        <end position="437"/>
    </location>
</feature>
<gene>
    <name evidence="2" type="ORF">EMPS_10560</name>
</gene>
<name>A0A9P3HKD1_9FUNG</name>
<feature type="region of interest" description="Disordered" evidence="1">
    <location>
        <begin position="137"/>
        <end position="234"/>
    </location>
</feature>
<dbReference type="OrthoDB" id="2138242at2759"/>
<feature type="region of interest" description="Disordered" evidence="1">
    <location>
        <begin position="246"/>
        <end position="274"/>
    </location>
</feature>
<keyword evidence="3" id="KW-1185">Reference proteome</keyword>
<protein>
    <submittedName>
        <fullName evidence="2">Uncharacterized protein</fullName>
    </submittedName>
</protein>
<feature type="compositionally biased region" description="Low complexity" evidence="1">
    <location>
        <begin position="766"/>
        <end position="782"/>
    </location>
</feature>
<feature type="compositionally biased region" description="Low complexity" evidence="1">
    <location>
        <begin position="304"/>
        <end position="351"/>
    </location>
</feature>
<proteinExistence type="predicted"/>
<feature type="compositionally biased region" description="Basic and acidic residues" evidence="1">
    <location>
        <begin position="741"/>
        <end position="752"/>
    </location>
</feature>